<reference evidence="3" key="1">
    <citation type="journal article" date="2005" name="Nature">
        <title>The map-based sequence of the rice genome.</title>
        <authorList>
            <consortium name="International rice genome sequencing project (IRGSP)"/>
            <person name="Matsumoto T."/>
            <person name="Wu J."/>
            <person name="Kanamori H."/>
            <person name="Katayose Y."/>
            <person name="Fujisawa M."/>
            <person name="Namiki N."/>
            <person name="Mizuno H."/>
            <person name="Yamamoto K."/>
            <person name="Antonio B.A."/>
            <person name="Baba T."/>
            <person name="Sakata K."/>
            <person name="Nagamura Y."/>
            <person name="Aoki H."/>
            <person name="Arikawa K."/>
            <person name="Arita K."/>
            <person name="Bito T."/>
            <person name="Chiden Y."/>
            <person name="Fujitsuka N."/>
            <person name="Fukunaka R."/>
            <person name="Hamada M."/>
            <person name="Harada C."/>
            <person name="Hayashi A."/>
            <person name="Hijishita S."/>
            <person name="Honda M."/>
            <person name="Hosokawa S."/>
            <person name="Ichikawa Y."/>
            <person name="Idonuma A."/>
            <person name="Iijima M."/>
            <person name="Ikeda M."/>
            <person name="Ikeno M."/>
            <person name="Ito K."/>
            <person name="Ito S."/>
            <person name="Ito T."/>
            <person name="Ito Y."/>
            <person name="Ito Y."/>
            <person name="Iwabuchi A."/>
            <person name="Kamiya K."/>
            <person name="Karasawa W."/>
            <person name="Kurita K."/>
            <person name="Katagiri S."/>
            <person name="Kikuta A."/>
            <person name="Kobayashi H."/>
            <person name="Kobayashi N."/>
            <person name="Machita K."/>
            <person name="Maehara T."/>
            <person name="Masukawa M."/>
            <person name="Mizubayashi T."/>
            <person name="Mukai Y."/>
            <person name="Nagasaki H."/>
            <person name="Nagata Y."/>
            <person name="Naito S."/>
            <person name="Nakashima M."/>
            <person name="Nakama Y."/>
            <person name="Nakamichi Y."/>
            <person name="Nakamura M."/>
            <person name="Meguro A."/>
            <person name="Negishi M."/>
            <person name="Ohta I."/>
            <person name="Ohta T."/>
            <person name="Okamoto M."/>
            <person name="Ono N."/>
            <person name="Saji S."/>
            <person name="Sakaguchi M."/>
            <person name="Sakai K."/>
            <person name="Shibata M."/>
            <person name="Shimokawa T."/>
            <person name="Song J."/>
            <person name="Takazaki Y."/>
            <person name="Terasawa K."/>
            <person name="Tsugane M."/>
            <person name="Tsuji K."/>
            <person name="Ueda S."/>
            <person name="Waki K."/>
            <person name="Yamagata H."/>
            <person name="Yamamoto M."/>
            <person name="Yamamoto S."/>
            <person name="Yamane H."/>
            <person name="Yoshiki S."/>
            <person name="Yoshihara R."/>
            <person name="Yukawa K."/>
            <person name="Zhong H."/>
            <person name="Yano M."/>
            <person name="Yuan Q."/>
            <person name="Ouyang S."/>
            <person name="Liu J."/>
            <person name="Jones K.M."/>
            <person name="Gansberger K."/>
            <person name="Moffat K."/>
            <person name="Hill J."/>
            <person name="Bera J."/>
            <person name="Fadrosh D."/>
            <person name="Jin S."/>
            <person name="Johri S."/>
            <person name="Kim M."/>
            <person name="Overton L."/>
            <person name="Reardon M."/>
            <person name="Tsitrin T."/>
            <person name="Vuong H."/>
            <person name="Weaver B."/>
            <person name="Ciecko A."/>
            <person name="Tallon L."/>
            <person name="Jackson J."/>
            <person name="Pai G."/>
            <person name="Aken S.V."/>
            <person name="Utterback T."/>
            <person name="Reidmuller S."/>
            <person name="Feldblyum T."/>
            <person name="Hsiao J."/>
            <person name="Zismann V."/>
            <person name="Iobst S."/>
            <person name="de Vazeille A.R."/>
            <person name="Buell C.R."/>
            <person name="Ying K."/>
            <person name="Li Y."/>
            <person name="Lu T."/>
            <person name="Huang Y."/>
            <person name="Zhao Q."/>
            <person name="Feng Q."/>
            <person name="Zhang L."/>
            <person name="Zhu J."/>
            <person name="Weng Q."/>
            <person name="Mu J."/>
            <person name="Lu Y."/>
            <person name="Fan D."/>
            <person name="Liu Y."/>
            <person name="Guan J."/>
            <person name="Zhang Y."/>
            <person name="Yu S."/>
            <person name="Liu X."/>
            <person name="Zhang Y."/>
            <person name="Hong G."/>
            <person name="Han B."/>
            <person name="Choisne N."/>
            <person name="Demange N."/>
            <person name="Orjeda G."/>
            <person name="Samain S."/>
            <person name="Cattolico L."/>
            <person name="Pelletier E."/>
            <person name="Couloux A."/>
            <person name="Segurens B."/>
            <person name="Wincker P."/>
            <person name="D'Hont A."/>
            <person name="Scarpelli C."/>
            <person name="Weissenbach J."/>
            <person name="Salanoubat M."/>
            <person name="Quetier F."/>
            <person name="Yu Y."/>
            <person name="Kim H.R."/>
            <person name="Rambo T."/>
            <person name="Currie J."/>
            <person name="Collura K."/>
            <person name="Luo M."/>
            <person name="Yang T."/>
            <person name="Ammiraju J.S.S."/>
            <person name="Engler F."/>
            <person name="Soderlund C."/>
            <person name="Wing R.A."/>
            <person name="Palmer L.E."/>
            <person name="de la Bastide M."/>
            <person name="Spiegel L."/>
            <person name="Nascimento L."/>
            <person name="Zutavern T."/>
            <person name="O'Shaughnessy A."/>
            <person name="Dike S."/>
            <person name="Dedhia N."/>
            <person name="Preston R."/>
            <person name="Balija V."/>
            <person name="McCombie W.R."/>
            <person name="Chow T."/>
            <person name="Chen H."/>
            <person name="Chung M."/>
            <person name="Chen C."/>
            <person name="Shaw J."/>
            <person name="Wu H."/>
            <person name="Hsiao K."/>
            <person name="Chao Y."/>
            <person name="Chu M."/>
            <person name="Cheng C."/>
            <person name="Hour A."/>
            <person name="Lee P."/>
            <person name="Lin S."/>
            <person name="Lin Y."/>
            <person name="Liou J."/>
            <person name="Liu S."/>
            <person name="Hsing Y."/>
            <person name="Raghuvanshi S."/>
            <person name="Mohanty A."/>
            <person name="Bharti A.K."/>
            <person name="Gaur A."/>
            <person name="Gupta V."/>
            <person name="Kumar D."/>
            <person name="Ravi V."/>
            <person name="Vij S."/>
            <person name="Kapur A."/>
            <person name="Khurana P."/>
            <person name="Khurana P."/>
            <person name="Khurana J.P."/>
            <person name="Tyagi A.K."/>
            <person name="Gaikwad K."/>
            <person name="Singh A."/>
            <person name="Dalal V."/>
            <person name="Srivastava S."/>
            <person name="Dixit A."/>
            <person name="Pal A.K."/>
            <person name="Ghazi I.A."/>
            <person name="Yadav M."/>
            <person name="Pandit A."/>
            <person name="Bhargava A."/>
            <person name="Sureshbabu K."/>
            <person name="Batra K."/>
            <person name="Sharma T.R."/>
            <person name="Mohapatra T."/>
            <person name="Singh N.K."/>
            <person name="Messing J."/>
            <person name="Nelson A.B."/>
            <person name="Fuks G."/>
            <person name="Kavchok S."/>
            <person name="Keizer G."/>
            <person name="Linton E."/>
            <person name="Llaca V."/>
            <person name="Song R."/>
            <person name="Tanyolac B."/>
            <person name="Young S."/>
            <person name="Ho-Il K."/>
            <person name="Hahn J.H."/>
            <person name="Sangsakoo G."/>
            <person name="Vanavichit A."/>
            <person name="de Mattos Luiz.A.T."/>
            <person name="Zimmer P.D."/>
            <person name="Malone G."/>
            <person name="Dellagostin O."/>
            <person name="de Oliveira A.C."/>
            <person name="Bevan M."/>
            <person name="Bancroft I."/>
            <person name="Minx P."/>
            <person name="Cordum H."/>
            <person name="Wilson R."/>
            <person name="Cheng Z."/>
            <person name="Jin W."/>
            <person name="Jiang J."/>
            <person name="Leong S.A."/>
            <person name="Iwama H."/>
            <person name="Gojobori T."/>
            <person name="Itoh T."/>
            <person name="Niimura Y."/>
            <person name="Fujii Y."/>
            <person name="Habara T."/>
            <person name="Sakai H."/>
            <person name="Sato Y."/>
            <person name="Wilson G."/>
            <person name="Kumar K."/>
            <person name="McCouch S."/>
            <person name="Juretic N."/>
            <person name="Hoen D."/>
            <person name="Wright S."/>
            <person name="Bruskiewich R."/>
            <person name="Bureau T."/>
            <person name="Miyao A."/>
            <person name="Hirochika H."/>
            <person name="Nishikawa T."/>
            <person name="Kadowaki K."/>
            <person name="Sugiura M."/>
            <person name="Burr B."/>
            <person name="Sasaki T."/>
        </authorList>
    </citation>
    <scope>NUCLEOTIDE SEQUENCE [LARGE SCALE GENOMIC DNA]</scope>
    <source>
        <strain evidence="3">cv. Nipponbare</strain>
    </source>
</reference>
<protein>
    <submittedName>
        <fullName evidence="2">Uncharacterized protein</fullName>
    </submittedName>
</protein>
<accession>Q5Z6A1</accession>
<sequence>MIENLELRGSGRRGVRFEQKREMKKPEVPQLKRARLRRHTRGAFPGAVRGRSRCTAHLPRSPPLPPPALEESPAPSARRTPSPPAREKHKRYLLERGSREAEALSR</sequence>
<reference evidence="3" key="2">
    <citation type="journal article" date="2008" name="Nucleic Acids Res.">
        <title>The rice annotation project database (RAP-DB): 2008 update.</title>
        <authorList>
            <consortium name="The rice annotation project (RAP)"/>
        </authorList>
    </citation>
    <scope>GENOME REANNOTATION</scope>
    <source>
        <strain evidence="3">cv. Nipponbare</strain>
    </source>
</reference>
<feature type="compositionally biased region" description="Basic and acidic residues" evidence="1">
    <location>
        <begin position="15"/>
        <end position="27"/>
    </location>
</feature>
<organism evidence="2 3">
    <name type="scientific">Oryza sativa subsp. japonica</name>
    <name type="common">Rice</name>
    <dbReference type="NCBI Taxonomy" id="39947"/>
    <lineage>
        <taxon>Eukaryota</taxon>
        <taxon>Viridiplantae</taxon>
        <taxon>Streptophyta</taxon>
        <taxon>Embryophyta</taxon>
        <taxon>Tracheophyta</taxon>
        <taxon>Spermatophyta</taxon>
        <taxon>Magnoliopsida</taxon>
        <taxon>Liliopsida</taxon>
        <taxon>Poales</taxon>
        <taxon>Poaceae</taxon>
        <taxon>BOP clade</taxon>
        <taxon>Oryzoideae</taxon>
        <taxon>Oryzeae</taxon>
        <taxon>Oryzinae</taxon>
        <taxon>Oryza</taxon>
        <taxon>Oryza sativa</taxon>
    </lineage>
</organism>
<evidence type="ECO:0000256" key="1">
    <source>
        <dbReference type="SAM" id="MobiDB-lite"/>
    </source>
</evidence>
<dbReference type="AlphaFoldDB" id="Q5Z6A1"/>
<gene>
    <name evidence="2" type="primary">P0513E02.16</name>
</gene>
<name>Q5Z6A1_ORYSJ</name>
<proteinExistence type="predicted"/>
<evidence type="ECO:0000313" key="2">
    <source>
        <dbReference type="EMBL" id="BAD54490.1"/>
    </source>
</evidence>
<evidence type="ECO:0000313" key="3">
    <source>
        <dbReference type="Proteomes" id="UP000000763"/>
    </source>
</evidence>
<feature type="compositionally biased region" description="Basic and acidic residues" evidence="1">
    <location>
        <begin position="92"/>
        <end position="106"/>
    </location>
</feature>
<feature type="region of interest" description="Disordered" evidence="1">
    <location>
        <begin position="1"/>
        <end position="106"/>
    </location>
</feature>
<feature type="compositionally biased region" description="Low complexity" evidence="1">
    <location>
        <begin position="69"/>
        <end position="80"/>
    </location>
</feature>
<dbReference type="Proteomes" id="UP000000763">
    <property type="component" value="Chromosome 6"/>
</dbReference>
<feature type="compositionally biased region" description="Basic residues" evidence="1">
    <location>
        <begin position="32"/>
        <end position="41"/>
    </location>
</feature>
<dbReference type="EMBL" id="AP005456">
    <property type="protein sequence ID" value="BAD54490.1"/>
    <property type="molecule type" value="Genomic_DNA"/>
</dbReference>